<proteinExistence type="inferred from homology"/>
<feature type="domain" description="3-hydroxyacyl-CoA dehydrogenase NAD binding" evidence="14">
    <location>
        <begin position="312"/>
        <end position="489"/>
    </location>
</feature>
<comment type="similarity">
    <text evidence="3">In the N-terminal section; belongs to the enoyl-CoA hydratase/isomerase family.</text>
</comment>
<dbReference type="PANTHER" id="PTHR43612:SF3">
    <property type="entry name" value="TRIFUNCTIONAL ENZYME SUBUNIT ALPHA, MITOCHONDRIAL"/>
    <property type="match status" value="1"/>
</dbReference>
<name>A0ABY5GYC3_9GAMM</name>
<dbReference type="InterPro" id="IPR001753">
    <property type="entry name" value="Enoyl-CoA_hydra/iso"/>
</dbReference>
<keyword evidence="16" id="KW-1185">Reference proteome</keyword>
<evidence type="ECO:0000256" key="3">
    <source>
        <dbReference type="ARBA" id="ARBA00008750"/>
    </source>
</evidence>
<keyword evidence="7" id="KW-0560">Oxidoreductase</keyword>
<dbReference type="InterPro" id="IPR006180">
    <property type="entry name" value="3-OHacyl-CoA_DH_CS"/>
</dbReference>
<dbReference type="InterPro" id="IPR050136">
    <property type="entry name" value="FA_oxidation_alpha_subunit"/>
</dbReference>
<dbReference type="InterPro" id="IPR029045">
    <property type="entry name" value="ClpP/crotonase-like_dom_sf"/>
</dbReference>
<dbReference type="PROSITE" id="PS00067">
    <property type="entry name" value="3HCDH"/>
    <property type="match status" value="1"/>
</dbReference>
<dbReference type="Gene3D" id="1.10.1040.50">
    <property type="match status" value="1"/>
</dbReference>
<dbReference type="Pfam" id="PF00725">
    <property type="entry name" value="3HCDH"/>
    <property type="match status" value="2"/>
</dbReference>
<evidence type="ECO:0000256" key="11">
    <source>
        <dbReference type="ARBA" id="ARBA00023268"/>
    </source>
</evidence>
<keyword evidence="5" id="KW-0276">Fatty acid metabolism</keyword>
<evidence type="ECO:0000259" key="13">
    <source>
        <dbReference type="Pfam" id="PF00725"/>
    </source>
</evidence>
<dbReference type="InterPro" id="IPR008927">
    <property type="entry name" value="6-PGluconate_DH-like_C_sf"/>
</dbReference>
<dbReference type="InterPro" id="IPR006108">
    <property type="entry name" value="3HC_DH_C"/>
</dbReference>
<evidence type="ECO:0000313" key="15">
    <source>
        <dbReference type="EMBL" id="UTW05022.1"/>
    </source>
</evidence>
<dbReference type="Pfam" id="PF02737">
    <property type="entry name" value="3HCDH_N"/>
    <property type="match status" value="1"/>
</dbReference>
<organism evidence="15 16">
    <name type="scientific">Amphritea atlantica</name>
    <dbReference type="NCBI Taxonomy" id="355243"/>
    <lineage>
        <taxon>Bacteria</taxon>
        <taxon>Pseudomonadati</taxon>
        <taxon>Pseudomonadota</taxon>
        <taxon>Gammaproteobacteria</taxon>
        <taxon>Oceanospirillales</taxon>
        <taxon>Oceanospirillaceae</taxon>
        <taxon>Amphritea</taxon>
    </lineage>
</organism>
<evidence type="ECO:0000256" key="4">
    <source>
        <dbReference type="ARBA" id="ARBA00012076"/>
    </source>
</evidence>
<evidence type="ECO:0000256" key="12">
    <source>
        <dbReference type="ARBA" id="ARBA00049556"/>
    </source>
</evidence>
<dbReference type="SUPFAM" id="SSF51735">
    <property type="entry name" value="NAD(P)-binding Rossmann-fold domains"/>
    <property type="match status" value="1"/>
</dbReference>
<evidence type="ECO:0000256" key="6">
    <source>
        <dbReference type="ARBA" id="ARBA00022963"/>
    </source>
</evidence>
<dbReference type="EC" id="4.2.1.17" evidence="4"/>
<comment type="pathway">
    <text evidence="1">Lipid metabolism; fatty acid beta-oxidation.</text>
</comment>
<comment type="catalytic activity">
    <reaction evidence="12">
        <text>a (3S)-3-hydroxyacyl-CoA + NAD(+) = a 3-oxoacyl-CoA + NADH + H(+)</text>
        <dbReference type="Rhea" id="RHEA:22432"/>
        <dbReference type="ChEBI" id="CHEBI:15378"/>
        <dbReference type="ChEBI" id="CHEBI:57318"/>
        <dbReference type="ChEBI" id="CHEBI:57540"/>
        <dbReference type="ChEBI" id="CHEBI:57945"/>
        <dbReference type="ChEBI" id="CHEBI:90726"/>
        <dbReference type="EC" id="1.1.1.35"/>
    </reaction>
</comment>
<dbReference type="Proteomes" id="UP001059950">
    <property type="component" value="Chromosome"/>
</dbReference>
<gene>
    <name evidence="15" type="primary">fadB</name>
    <name evidence="15" type="ORF">KDX31_08500</name>
</gene>
<accession>A0ABY5GYC3</accession>
<dbReference type="SUPFAM" id="SSF48179">
    <property type="entry name" value="6-phosphogluconate dehydrogenase C-terminal domain-like"/>
    <property type="match status" value="2"/>
</dbReference>
<evidence type="ECO:0000256" key="5">
    <source>
        <dbReference type="ARBA" id="ARBA00022832"/>
    </source>
</evidence>
<evidence type="ECO:0000259" key="14">
    <source>
        <dbReference type="Pfam" id="PF02737"/>
    </source>
</evidence>
<dbReference type="Pfam" id="PF00378">
    <property type="entry name" value="ECH_1"/>
    <property type="match status" value="1"/>
</dbReference>
<dbReference type="EMBL" id="CP073344">
    <property type="protein sequence ID" value="UTW05022.1"/>
    <property type="molecule type" value="Genomic_DNA"/>
</dbReference>
<dbReference type="NCBIfam" id="NF008727">
    <property type="entry name" value="PRK11730.1"/>
    <property type="match status" value="1"/>
</dbReference>
<evidence type="ECO:0000256" key="2">
    <source>
        <dbReference type="ARBA" id="ARBA00007005"/>
    </source>
</evidence>
<keyword evidence="8" id="KW-0520">NAD</keyword>
<evidence type="ECO:0000256" key="9">
    <source>
        <dbReference type="ARBA" id="ARBA00023098"/>
    </source>
</evidence>
<keyword evidence="11" id="KW-0511">Multifunctional enzyme</keyword>
<evidence type="ECO:0000256" key="7">
    <source>
        <dbReference type="ARBA" id="ARBA00023002"/>
    </source>
</evidence>
<keyword evidence="9" id="KW-0443">Lipid metabolism</keyword>
<evidence type="ECO:0000313" key="16">
    <source>
        <dbReference type="Proteomes" id="UP001059950"/>
    </source>
</evidence>
<feature type="domain" description="3-hydroxyacyl-CoA dehydrogenase C-terminal" evidence="13">
    <location>
        <begin position="621"/>
        <end position="682"/>
    </location>
</feature>
<dbReference type="CDD" id="cd06558">
    <property type="entry name" value="crotonase-like"/>
    <property type="match status" value="1"/>
</dbReference>
<keyword evidence="10" id="KW-0456">Lyase</keyword>
<dbReference type="InterPro" id="IPR006176">
    <property type="entry name" value="3-OHacyl-CoA_DH_NAD-bd"/>
</dbReference>
<keyword evidence="6" id="KW-0442">Lipid degradation</keyword>
<comment type="similarity">
    <text evidence="2">In the central section; belongs to the 3-hydroxyacyl-CoA dehydrogenase family.</text>
</comment>
<reference evidence="15" key="1">
    <citation type="submission" date="2021-04" db="EMBL/GenBank/DDBJ databases">
        <title>Oceanospirillales bacteria with DddD are important DMSP degraders in coastal seawater.</title>
        <authorList>
            <person name="Liu J."/>
        </authorList>
    </citation>
    <scope>NUCLEOTIDE SEQUENCE</scope>
    <source>
        <strain evidence="15">GY6</strain>
    </source>
</reference>
<evidence type="ECO:0000256" key="10">
    <source>
        <dbReference type="ARBA" id="ARBA00023239"/>
    </source>
</evidence>
<protein>
    <recommendedName>
        <fullName evidence="4">enoyl-CoA hydratase</fullName>
        <ecNumber evidence="4">4.2.1.17</ecNumber>
    </recommendedName>
</protein>
<dbReference type="Gene3D" id="3.40.50.720">
    <property type="entry name" value="NAD(P)-binding Rossmann-like Domain"/>
    <property type="match status" value="1"/>
</dbReference>
<evidence type="ECO:0000256" key="1">
    <source>
        <dbReference type="ARBA" id="ARBA00005005"/>
    </source>
</evidence>
<evidence type="ECO:0000256" key="8">
    <source>
        <dbReference type="ARBA" id="ARBA00023027"/>
    </source>
</evidence>
<feature type="domain" description="3-hydroxyacyl-CoA dehydrogenase C-terminal" evidence="13">
    <location>
        <begin position="491"/>
        <end position="586"/>
    </location>
</feature>
<dbReference type="SUPFAM" id="SSF52096">
    <property type="entry name" value="ClpP/crotonase"/>
    <property type="match status" value="1"/>
</dbReference>
<dbReference type="Gene3D" id="3.90.226.10">
    <property type="entry name" value="2-enoyl-CoA Hydratase, Chain A, domain 1"/>
    <property type="match status" value="1"/>
</dbReference>
<sequence length="709" mass="76491">MYQGKALCLKKLDSGLIELELDLKESSVNILNQQALSELAEAMAVLKSTPDVKGLLICSAKPAFVVGADISEFASNFSMPDKQLTAWIGKTNSLFCELESLPYPTVVAINGMALGGGGELALAADFRIIADNAKLGFPEVSLGLCPGWGGTVRLSRLIGASGALDWSVRGQPQSAAESKSAGAVDLIVSSDHLREEALVFLNRAISGEVCYATNRARKSKARGDAEDVEQLKQHYCRQLSPFYPAAENIIETVSLHSYLPFESALRVETACFVKLAKSDTASSLVGLFLNNGLLKKQAGLWLKQARPVAQSAVLGAGIMGGGVAYQSASRGTPIIMKDINDEALALGIKTATKLLDKQVEKSRLDEAGKTKVLNAINPVLDYDSFNTADLVVEAVVENPAVKASVLADVEHQVPEHAVLASNTSTISINLLAGNLQRPEQFCGMHFFNPVHLMPLVEVIRGSKTSDETIATTVAYAVAMGKTPIVVNDCPGFLVNRILFPYFNGFNRLLKDGIDFKRIDRVMEQFGWPMGPAYLADVVGIDTMVHADTVMQQGFPERMQHDGESIIELLLADGCLGQKNGQGFYQYGVDEKGQRYKEVSGHAVELIAAQVNDAVTLTDQEIIDRMMIPLCTEAVRCLEDGIVETPAEVDMGLILGLGFPRFRGGPLRYIDTVGLDHFAAIAGQHSDQGGLYQLTEGFIARQQAGEKYFA</sequence>
<dbReference type="InterPro" id="IPR036291">
    <property type="entry name" value="NAD(P)-bd_dom_sf"/>
</dbReference>
<dbReference type="PANTHER" id="PTHR43612">
    <property type="entry name" value="TRIFUNCTIONAL ENZYME SUBUNIT ALPHA"/>
    <property type="match status" value="1"/>
</dbReference>